<dbReference type="EC" id="6.1.1.22" evidence="2"/>
<evidence type="ECO:0000256" key="7">
    <source>
        <dbReference type="ARBA" id="ARBA00023146"/>
    </source>
</evidence>
<dbReference type="Gene3D" id="2.40.50.140">
    <property type="entry name" value="Nucleic acid-binding proteins"/>
    <property type="match status" value="1"/>
</dbReference>
<evidence type="ECO:0000256" key="4">
    <source>
        <dbReference type="ARBA" id="ARBA00022741"/>
    </source>
</evidence>
<dbReference type="Proteomes" id="UP000281549">
    <property type="component" value="Unassembled WGS sequence"/>
</dbReference>
<gene>
    <name evidence="9" type="ORF">ROZALSC1DRAFT_29603</name>
</gene>
<dbReference type="InterPro" id="IPR006195">
    <property type="entry name" value="aa-tRNA-synth_II"/>
</dbReference>
<dbReference type="InterPro" id="IPR045864">
    <property type="entry name" value="aa-tRNA-synth_II/BPL/LPL"/>
</dbReference>
<evidence type="ECO:0000256" key="1">
    <source>
        <dbReference type="ARBA" id="ARBA00008226"/>
    </source>
</evidence>
<organism evidence="9 10">
    <name type="scientific">Rozella allomycis (strain CSF55)</name>
    <dbReference type="NCBI Taxonomy" id="988480"/>
    <lineage>
        <taxon>Eukaryota</taxon>
        <taxon>Fungi</taxon>
        <taxon>Fungi incertae sedis</taxon>
        <taxon>Cryptomycota</taxon>
        <taxon>Cryptomycota incertae sedis</taxon>
        <taxon>Rozella</taxon>
    </lineage>
</organism>
<dbReference type="AlphaFoldDB" id="A0A4V1IZP1"/>
<dbReference type="NCBIfam" id="TIGR00457">
    <property type="entry name" value="asnS"/>
    <property type="match status" value="1"/>
</dbReference>
<evidence type="ECO:0000256" key="5">
    <source>
        <dbReference type="ARBA" id="ARBA00022840"/>
    </source>
</evidence>
<dbReference type="NCBIfam" id="NF003037">
    <property type="entry name" value="PRK03932.1"/>
    <property type="match status" value="1"/>
</dbReference>
<evidence type="ECO:0000259" key="8">
    <source>
        <dbReference type="PROSITE" id="PS50862"/>
    </source>
</evidence>
<comment type="similarity">
    <text evidence="1">Belongs to the class-II aminoacyl-tRNA synthetase family.</text>
</comment>
<dbReference type="PROSITE" id="PS50862">
    <property type="entry name" value="AA_TRNA_LIGASE_II"/>
    <property type="match status" value="1"/>
</dbReference>
<dbReference type="InterPro" id="IPR004364">
    <property type="entry name" value="Aa-tRNA-synt_II"/>
</dbReference>
<dbReference type="GO" id="GO:0006421">
    <property type="term" value="P:asparaginyl-tRNA aminoacylation"/>
    <property type="evidence" value="ECO:0007669"/>
    <property type="project" value="InterPro"/>
</dbReference>
<dbReference type="PANTHER" id="PTHR22594">
    <property type="entry name" value="ASPARTYL/LYSYL-TRNA SYNTHETASE"/>
    <property type="match status" value="1"/>
</dbReference>
<reference evidence="10" key="1">
    <citation type="journal article" date="2018" name="Nat. Microbiol.">
        <title>Leveraging single-cell genomics to expand the fungal tree of life.</title>
        <authorList>
            <person name="Ahrendt S.R."/>
            <person name="Quandt C.A."/>
            <person name="Ciobanu D."/>
            <person name="Clum A."/>
            <person name="Salamov A."/>
            <person name="Andreopoulos B."/>
            <person name="Cheng J.F."/>
            <person name="Woyke T."/>
            <person name="Pelin A."/>
            <person name="Henrissat B."/>
            <person name="Reynolds N.K."/>
            <person name="Benny G.L."/>
            <person name="Smith M.E."/>
            <person name="James T.Y."/>
            <person name="Grigoriev I.V."/>
        </authorList>
    </citation>
    <scope>NUCLEOTIDE SEQUENCE [LARGE SCALE GENOMIC DNA]</scope>
    <source>
        <strain evidence="10">CSF55</strain>
    </source>
</reference>
<protein>
    <recommendedName>
        <fullName evidence="2">asparagine--tRNA ligase</fullName>
        <ecNumber evidence="2">6.1.1.22</ecNumber>
    </recommendedName>
</protein>
<evidence type="ECO:0000256" key="2">
    <source>
        <dbReference type="ARBA" id="ARBA00012816"/>
    </source>
</evidence>
<dbReference type="EMBL" id="ML005380">
    <property type="protein sequence ID" value="RKP18739.1"/>
    <property type="molecule type" value="Genomic_DNA"/>
</dbReference>
<evidence type="ECO:0000313" key="9">
    <source>
        <dbReference type="EMBL" id="RKP18739.1"/>
    </source>
</evidence>
<evidence type="ECO:0000256" key="6">
    <source>
        <dbReference type="ARBA" id="ARBA00022917"/>
    </source>
</evidence>
<keyword evidence="4" id="KW-0547">Nucleotide-binding</keyword>
<feature type="domain" description="Aminoacyl-transfer RNA synthetases class-II family profile" evidence="8">
    <location>
        <begin position="199"/>
        <end position="428"/>
    </location>
</feature>
<sequence>MNNAGLFKNNIKKILQKPLFGSEYVLNGWAKQVRKQKTNLFFQLTDGSNLHGLSCLTKPTNQISNGCSMLVKGSLQSHPTLGTPELLVNEFSILGNSDETYPIQKRRMTIDELRNSLVHFKPRTSIGLAYTKLNHHLTKSIHDAFAKLDFTQIYTPLITSMDCEGAGETLSLGSQLNCNANLTVSGQLHLEIFANSMAKVYTFGSTFRAEKSHTNRHLAEFRMVEGEMAFLDDVGELMDYIEFIVRESVNDVIGKCSDELKVLHEFNRAESGLDHLMKDFHRISYREAIKILQKEFRDIEFGSDLSREHELYLTNVHFNHSPVFVCNYPKSLKPFYMRQVEDDSSLVSCCDLLVPHVGEIVGGSLREERYSNLLANIQEKGMDPKKLDWYLDLRKYGTTRHGGFGLGYERLLQWISASQNIKDCVFFPRSNGHCPI</sequence>
<keyword evidence="3" id="KW-0436">Ligase</keyword>
<proteinExistence type="inferred from homology"/>
<evidence type="ECO:0000256" key="3">
    <source>
        <dbReference type="ARBA" id="ARBA00022598"/>
    </source>
</evidence>
<dbReference type="Gene3D" id="3.30.930.10">
    <property type="entry name" value="Bira Bifunctional Protein, Domain 2"/>
    <property type="match status" value="1"/>
</dbReference>
<dbReference type="SUPFAM" id="SSF55681">
    <property type="entry name" value="Class II aaRS and biotin synthetases"/>
    <property type="match status" value="1"/>
</dbReference>
<keyword evidence="7 9" id="KW-0030">Aminoacyl-tRNA synthetase</keyword>
<dbReference type="GO" id="GO:0004816">
    <property type="term" value="F:asparagine-tRNA ligase activity"/>
    <property type="evidence" value="ECO:0007669"/>
    <property type="project" value="UniProtKB-EC"/>
</dbReference>
<dbReference type="InterPro" id="IPR012340">
    <property type="entry name" value="NA-bd_OB-fold"/>
</dbReference>
<dbReference type="InterPro" id="IPR004522">
    <property type="entry name" value="Asn-tRNA-ligase"/>
</dbReference>
<keyword evidence="5" id="KW-0067">ATP-binding</keyword>
<dbReference type="SUPFAM" id="SSF50249">
    <property type="entry name" value="Nucleic acid-binding proteins"/>
    <property type="match status" value="1"/>
</dbReference>
<dbReference type="PANTHER" id="PTHR22594:SF34">
    <property type="entry name" value="ASPARAGINE--TRNA LIGASE, MITOCHONDRIAL-RELATED"/>
    <property type="match status" value="1"/>
</dbReference>
<dbReference type="GO" id="GO:0005739">
    <property type="term" value="C:mitochondrion"/>
    <property type="evidence" value="ECO:0007669"/>
    <property type="project" value="TreeGrafter"/>
</dbReference>
<dbReference type="GO" id="GO:0005524">
    <property type="term" value="F:ATP binding"/>
    <property type="evidence" value="ECO:0007669"/>
    <property type="project" value="UniProtKB-KW"/>
</dbReference>
<evidence type="ECO:0000313" key="10">
    <source>
        <dbReference type="Proteomes" id="UP000281549"/>
    </source>
</evidence>
<dbReference type="PRINTS" id="PR01042">
    <property type="entry name" value="TRNASYNTHASP"/>
</dbReference>
<dbReference type="InterPro" id="IPR002312">
    <property type="entry name" value="Asp/Asn-tRNA-synth_IIb"/>
</dbReference>
<name>A0A4V1IZP1_ROZAC</name>
<dbReference type="Pfam" id="PF00152">
    <property type="entry name" value="tRNA-synt_2"/>
    <property type="match status" value="1"/>
</dbReference>
<accession>A0A4V1IZP1</accession>
<keyword evidence="6" id="KW-0648">Protein biosynthesis</keyword>